<keyword evidence="3" id="KW-1185">Reference proteome</keyword>
<evidence type="ECO:0000256" key="1">
    <source>
        <dbReference type="SAM" id="MobiDB-lite"/>
    </source>
</evidence>
<evidence type="ECO:0000313" key="3">
    <source>
        <dbReference type="Proteomes" id="UP000298003"/>
    </source>
</evidence>
<feature type="compositionally biased region" description="Polar residues" evidence="1">
    <location>
        <begin position="1"/>
        <end position="10"/>
    </location>
</feature>
<proteinExistence type="predicted"/>
<dbReference type="RefSeq" id="WP_043653125.1">
    <property type="nucleotide sequence ID" value="NZ_JBIBSU010000001.1"/>
</dbReference>
<reference evidence="2 3" key="1">
    <citation type="submission" date="2019-03" db="EMBL/GenBank/DDBJ databases">
        <title>Cellulosimicrobium funkei JCM14302 Assembly.</title>
        <authorList>
            <person name="Dou T."/>
        </authorList>
    </citation>
    <scope>NUCLEOTIDE SEQUENCE [LARGE SCALE GENOMIC DNA]</scope>
    <source>
        <strain evidence="2 3">JCM 14302</strain>
    </source>
</reference>
<dbReference type="GeneID" id="95682891"/>
<sequence length="97" mass="10390">MIDTVTSPDSPTRRETRASHGPRVPTPTYLTSGPQASIDAAMAALSDTVERTLQEDLAQGMLPTVEQMSVSVVTRSTGSVEDYTAVALLLLSYQHLV</sequence>
<organism evidence="2 3">
    <name type="scientific">Cellulosimicrobium funkei</name>
    <dbReference type="NCBI Taxonomy" id="264251"/>
    <lineage>
        <taxon>Bacteria</taxon>
        <taxon>Bacillati</taxon>
        <taxon>Actinomycetota</taxon>
        <taxon>Actinomycetes</taxon>
        <taxon>Micrococcales</taxon>
        <taxon>Promicromonosporaceae</taxon>
        <taxon>Cellulosimicrobium</taxon>
    </lineage>
</organism>
<accession>A0A4Y8R775</accession>
<dbReference type="EMBL" id="SOZH01000001">
    <property type="protein sequence ID" value="TFF17240.1"/>
    <property type="molecule type" value="Genomic_DNA"/>
</dbReference>
<gene>
    <name evidence="2" type="ORF">E1O70_00045</name>
</gene>
<evidence type="ECO:0000313" key="2">
    <source>
        <dbReference type="EMBL" id="TFF17240.1"/>
    </source>
</evidence>
<comment type="caution">
    <text evidence="2">The sequence shown here is derived from an EMBL/GenBank/DDBJ whole genome shotgun (WGS) entry which is preliminary data.</text>
</comment>
<dbReference type="AlphaFoldDB" id="A0A4Y8R775"/>
<feature type="region of interest" description="Disordered" evidence="1">
    <location>
        <begin position="1"/>
        <end position="33"/>
    </location>
</feature>
<name>A0A4Y8R775_9MICO</name>
<protein>
    <submittedName>
        <fullName evidence="2">Uncharacterized protein</fullName>
    </submittedName>
</protein>
<dbReference type="Proteomes" id="UP000298003">
    <property type="component" value="Unassembled WGS sequence"/>
</dbReference>